<dbReference type="InterPro" id="IPR039426">
    <property type="entry name" value="TonB-dep_rcpt-like"/>
</dbReference>
<keyword evidence="6 11" id="KW-0798">TonB box</keyword>
<evidence type="ECO:0000313" key="14">
    <source>
        <dbReference type="EMBL" id="CEN52042.1"/>
    </source>
</evidence>
<dbReference type="PANTHER" id="PTHR30069:SF29">
    <property type="entry name" value="HEMOGLOBIN AND HEMOGLOBIN-HAPTOGLOBIN-BINDING PROTEIN 1-RELATED"/>
    <property type="match status" value="1"/>
</dbReference>
<dbReference type="Pfam" id="PF00593">
    <property type="entry name" value="TonB_dep_Rec_b-barrel"/>
    <property type="match status" value="1"/>
</dbReference>
<evidence type="ECO:0000256" key="10">
    <source>
        <dbReference type="PROSITE-ProRule" id="PRU01360"/>
    </source>
</evidence>
<dbReference type="PANTHER" id="PTHR30069">
    <property type="entry name" value="TONB-DEPENDENT OUTER MEMBRANE RECEPTOR"/>
    <property type="match status" value="1"/>
</dbReference>
<evidence type="ECO:0000256" key="8">
    <source>
        <dbReference type="ARBA" id="ARBA00023170"/>
    </source>
</evidence>
<accession>A0A0B7IPU2</accession>
<evidence type="ECO:0000259" key="13">
    <source>
        <dbReference type="Pfam" id="PF07715"/>
    </source>
</evidence>
<evidence type="ECO:0000256" key="7">
    <source>
        <dbReference type="ARBA" id="ARBA00023136"/>
    </source>
</evidence>
<comment type="similarity">
    <text evidence="10 11">Belongs to the TonB-dependent receptor family.</text>
</comment>
<feature type="domain" description="TonB-dependent receptor plug" evidence="13">
    <location>
        <begin position="133"/>
        <end position="235"/>
    </location>
</feature>
<comment type="subcellular location">
    <subcellularLocation>
        <location evidence="1 10">Cell outer membrane</location>
        <topology evidence="1 10">Multi-pass membrane protein</topology>
    </subcellularLocation>
</comment>
<proteinExistence type="inferred from homology"/>
<dbReference type="EMBL" id="CDOL01000113">
    <property type="protein sequence ID" value="CEN52042.1"/>
    <property type="molecule type" value="Genomic_DNA"/>
</dbReference>
<reference evidence="14 15" key="1">
    <citation type="submission" date="2015-01" db="EMBL/GenBank/DDBJ databases">
        <authorList>
            <person name="Xiang T."/>
            <person name="Song Y."/>
            <person name="Huang L."/>
            <person name="Wang B."/>
            <person name="Wu P."/>
        </authorList>
    </citation>
    <scope>NUCLEOTIDE SEQUENCE [LARGE SCALE GENOMIC DNA]</scope>
    <source>
        <strain evidence="14 15">CcD93</strain>
    </source>
</reference>
<evidence type="ECO:0000256" key="9">
    <source>
        <dbReference type="ARBA" id="ARBA00023237"/>
    </source>
</evidence>
<keyword evidence="5" id="KW-0732">Signal</keyword>
<dbReference type="RefSeq" id="WP_082021435.1">
    <property type="nucleotide sequence ID" value="NZ_CDOL01000113.1"/>
</dbReference>
<dbReference type="OrthoDB" id="9812892at2"/>
<dbReference type="Gene3D" id="2.40.170.20">
    <property type="entry name" value="TonB-dependent receptor, beta-barrel domain"/>
    <property type="match status" value="1"/>
</dbReference>
<dbReference type="InterPro" id="IPR037066">
    <property type="entry name" value="Plug_dom_sf"/>
</dbReference>
<dbReference type="InterPro" id="IPR036942">
    <property type="entry name" value="Beta-barrel_TonB_sf"/>
</dbReference>
<evidence type="ECO:0000259" key="12">
    <source>
        <dbReference type="Pfam" id="PF00593"/>
    </source>
</evidence>
<evidence type="ECO:0000256" key="6">
    <source>
        <dbReference type="ARBA" id="ARBA00023077"/>
    </source>
</evidence>
<dbReference type="PROSITE" id="PS52016">
    <property type="entry name" value="TONB_DEPENDENT_REC_3"/>
    <property type="match status" value="1"/>
</dbReference>
<keyword evidence="7 10" id="KW-0472">Membrane</keyword>
<keyword evidence="9 10" id="KW-0998">Cell outer membrane</keyword>
<dbReference type="InterPro" id="IPR013784">
    <property type="entry name" value="Carb-bd-like_fold"/>
</dbReference>
<evidence type="ECO:0000313" key="15">
    <source>
        <dbReference type="Proteomes" id="UP000038200"/>
    </source>
</evidence>
<dbReference type="SUPFAM" id="SSF56935">
    <property type="entry name" value="Porins"/>
    <property type="match status" value="1"/>
</dbReference>
<sequence>MNNIYIRFLFFLLTYASIGVFPIIHAQQPPKNRGMLMGRVVYANGAPVDMATVVIRSLNRHTSTDEKGMFRLENLALGKEYIVEVIPFGGQSVQLKADLRRKSTELFVRLKYDEAITLSQVEVSGKSKGRQSKDQGYAMNVISTKDVLMQNIQTTELLGRSAGIKIRQSAGMGSDISFNLNGLSGNSVRIFIDGIPIRNYGRSFSLSSIPPSMIERIEVYKGVLPAELSEDALGGGINVVLKKDMRSNIMTSYSYGSFNTHQWDLNASHRDKETGFLATLSSFYNVTDNNYKVWGENVYVTNPITGEYTHVKAERFHDKYYSSGIKSNFGFTRKKWADEFLLGFMFSEMERDIQTGATMEVVYGNRRTEYKTAMGNFQYKKNDLFVNGLDVSAFVTYSKTYRQLIDTVPYVYNWKGEIARGYNNQLLKWQSGAEGDSPTLATNDERNLANRLNAHYHIHKNHLIGVSYFLGTFIRQIDDPLLPEDIRNLLDERKYHKKITSFNYDVNLFDDKLKSSLFYKIYSQQVSLTEFIRTRNPNGTIVVNNVKHNNKVNDQGYGFTLSYALTPKIIVSLSGEKSIRLPESTELLGNTSQGVSPSLGLKPEYSNNLNAGINFRDFSFGKHQLGAEMNFFVRDINDMIVRGVPRPSDDFFRFENLGKIISKGIDVELRYIWDKHLIFNGNVSYFNALFNLEFSPDTGLRYAHYRNRLRNAPYFTANANVEYIFKGIIQEKSQVSFNYNFSYTHEFFKEWEAYGAVGKIIIPSQPLHDLGITYSFPNRKWILAFNAKNIFDTQVFDNFALQKPGRSIFGKITYTIF</sequence>
<dbReference type="Proteomes" id="UP000038200">
    <property type="component" value="Unassembled WGS sequence"/>
</dbReference>
<keyword evidence="2 10" id="KW-0813">Transport</keyword>
<evidence type="ECO:0000256" key="1">
    <source>
        <dbReference type="ARBA" id="ARBA00004571"/>
    </source>
</evidence>
<keyword evidence="8 14" id="KW-0675">Receptor</keyword>
<dbReference type="SUPFAM" id="SSF49452">
    <property type="entry name" value="Starch-binding domain-like"/>
    <property type="match status" value="1"/>
</dbReference>
<dbReference type="InterPro" id="IPR012910">
    <property type="entry name" value="Plug_dom"/>
</dbReference>
<evidence type="ECO:0000256" key="3">
    <source>
        <dbReference type="ARBA" id="ARBA00022452"/>
    </source>
</evidence>
<dbReference type="GO" id="GO:0015344">
    <property type="term" value="F:siderophore uptake transmembrane transporter activity"/>
    <property type="evidence" value="ECO:0007669"/>
    <property type="project" value="TreeGrafter"/>
</dbReference>
<evidence type="ECO:0000256" key="4">
    <source>
        <dbReference type="ARBA" id="ARBA00022692"/>
    </source>
</evidence>
<evidence type="ECO:0000256" key="5">
    <source>
        <dbReference type="ARBA" id="ARBA00022729"/>
    </source>
</evidence>
<keyword evidence="3 10" id="KW-1134">Transmembrane beta strand</keyword>
<dbReference type="GO" id="GO:0044718">
    <property type="term" value="P:siderophore transmembrane transport"/>
    <property type="evidence" value="ECO:0007669"/>
    <property type="project" value="TreeGrafter"/>
</dbReference>
<gene>
    <name evidence="14" type="ORF">CCAND93_200008</name>
</gene>
<name>A0A0B7IPU2_9FLAO</name>
<dbReference type="GO" id="GO:0030246">
    <property type="term" value="F:carbohydrate binding"/>
    <property type="evidence" value="ECO:0007669"/>
    <property type="project" value="InterPro"/>
</dbReference>
<dbReference type="Pfam" id="PF07715">
    <property type="entry name" value="Plug"/>
    <property type="match status" value="1"/>
</dbReference>
<dbReference type="STRING" id="1848903.CCAND38_320004"/>
<dbReference type="Gene3D" id="2.170.130.10">
    <property type="entry name" value="TonB-dependent receptor, plug domain"/>
    <property type="match status" value="1"/>
</dbReference>
<organism evidence="14 15">
    <name type="scientific">Capnocytophaga canis</name>
    <dbReference type="NCBI Taxonomy" id="1848903"/>
    <lineage>
        <taxon>Bacteria</taxon>
        <taxon>Pseudomonadati</taxon>
        <taxon>Bacteroidota</taxon>
        <taxon>Flavobacteriia</taxon>
        <taxon>Flavobacteriales</taxon>
        <taxon>Flavobacteriaceae</taxon>
        <taxon>Capnocytophaga</taxon>
    </lineage>
</organism>
<dbReference type="InterPro" id="IPR000531">
    <property type="entry name" value="Beta-barrel_TonB"/>
</dbReference>
<protein>
    <submittedName>
        <fullName evidence="14">TonB-dependent receptor</fullName>
    </submittedName>
</protein>
<feature type="domain" description="TonB-dependent receptor-like beta-barrel" evidence="12">
    <location>
        <begin position="320"/>
        <end position="790"/>
    </location>
</feature>
<dbReference type="GO" id="GO:0009279">
    <property type="term" value="C:cell outer membrane"/>
    <property type="evidence" value="ECO:0007669"/>
    <property type="project" value="UniProtKB-SubCell"/>
</dbReference>
<keyword evidence="4 10" id="KW-0812">Transmembrane</keyword>
<dbReference type="AlphaFoldDB" id="A0A0B7IPU2"/>
<evidence type="ECO:0000256" key="11">
    <source>
        <dbReference type="RuleBase" id="RU003357"/>
    </source>
</evidence>
<evidence type="ECO:0000256" key="2">
    <source>
        <dbReference type="ARBA" id="ARBA00022448"/>
    </source>
</evidence>